<dbReference type="Gene3D" id="3.40.630.30">
    <property type="match status" value="1"/>
</dbReference>
<dbReference type="Pfam" id="PF00583">
    <property type="entry name" value="Acetyltransf_1"/>
    <property type="match status" value="1"/>
</dbReference>
<gene>
    <name evidence="4" type="ORF">FHU37_005276</name>
</gene>
<evidence type="ECO:0000259" key="3">
    <source>
        <dbReference type="PROSITE" id="PS51186"/>
    </source>
</evidence>
<dbReference type="PROSITE" id="PS51186">
    <property type="entry name" value="GNAT"/>
    <property type="match status" value="1"/>
</dbReference>
<dbReference type="CDD" id="cd04301">
    <property type="entry name" value="NAT_SF"/>
    <property type="match status" value="1"/>
</dbReference>
<keyword evidence="4" id="KW-0689">Ribosomal protein</keyword>
<evidence type="ECO:0000256" key="2">
    <source>
        <dbReference type="ARBA" id="ARBA00023315"/>
    </source>
</evidence>
<comment type="caution">
    <text evidence="4">The sequence shown here is derived from an EMBL/GenBank/DDBJ whole genome shotgun (WGS) entry which is preliminary data.</text>
</comment>
<dbReference type="EMBL" id="JACBZD010000002">
    <property type="protein sequence ID" value="NYI08247.1"/>
    <property type="molecule type" value="Genomic_DNA"/>
</dbReference>
<proteinExistence type="predicted"/>
<dbReference type="PANTHER" id="PTHR10545:SF42">
    <property type="entry name" value="ACETYLTRANSFERASE"/>
    <property type="match status" value="1"/>
</dbReference>
<reference evidence="4 5" key="1">
    <citation type="submission" date="2020-07" db="EMBL/GenBank/DDBJ databases">
        <title>Sequencing the genomes of 1000 actinobacteria strains.</title>
        <authorList>
            <person name="Klenk H.-P."/>
        </authorList>
    </citation>
    <scope>NUCLEOTIDE SEQUENCE [LARGE SCALE GENOMIC DNA]</scope>
    <source>
        <strain evidence="4 5">DSM 42178</strain>
    </source>
</reference>
<dbReference type="RefSeq" id="WP_179817099.1">
    <property type="nucleotide sequence ID" value="NZ_JACBZD010000002.1"/>
</dbReference>
<keyword evidence="2" id="KW-0012">Acyltransferase</keyword>
<dbReference type="PANTHER" id="PTHR10545">
    <property type="entry name" value="DIAMINE N-ACETYLTRANSFERASE"/>
    <property type="match status" value="1"/>
</dbReference>
<dbReference type="GO" id="GO:0008080">
    <property type="term" value="F:N-acetyltransferase activity"/>
    <property type="evidence" value="ECO:0007669"/>
    <property type="project" value="TreeGrafter"/>
</dbReference>
<dbReference type="GO" id="GO:0005840">
    <property type="term" value="C:ribosome"/>
    <property type="evidence" value="ECO:0007669"/>
    <property type="project" value="UniProtKB-KW"/>
</dbReference>
<protein>
    <submittedName>
        <fullName evidence="4">Ribosomal protein S18 acetylase RimI-like enzyme</fullName>
    </submittedName>
</protein>
<evidence type="ECO:0000313" key="4">
    <source>
        <dbReference type="EMBL" id="NYI08247.1"/>
    </source>
</evidence>
<evidence type="ECO:0000256" key="1">
    <source>
        <dbReference type="ARBA" id="ARBA00022679"/>
    </source>
</evidence>
<feature type="domain" description="N-acetyltransferase" evidence="3">
    <location>
        <begin position="3"/>
        <end position="148"/>
    </location>
</feature>
<dbReference type="InterPro" id="IPR051016">
    <property type="entry name" value="Diverse_Substrate_AcTransf"/>
</dbReference>
<name>A0A853A2A5_9ACTN</name>
<keyword evidence="4" id="KW-0687">Ribonucleoprotein</keyword>
<dbReference type="SUPFAM" id="SSF55729">
    <property type="entry name" value="Acyl-CoA N-acyltransferases (Nat)"/>
    <property type="match status" value="1"/>
</dbReference>
<sequence length="148" mass="16915">MTVTVSPARPEDYPRWRELFAGYAEFYEVELTEADVERAWSWIHDPDRSTRCLIARTEDGTPVGLAHYRAEDSPLSGTRGFLDDLFVDPAHRGGGVVDALLDELRRVAVAQGWPSVRWRTAEDNYRARAAYDRHAVRTPFLTYAMDAR</sequence>
<dbReference type="InterPro" id="IPR000182">
    <property type="entry name" value="GNAT_dom"/>
</dbReference>
<organism evidence="4 5">
    <name type="scientific">Allostreptomyces psammosilenae</name>
    <dbReference type="NCBI Taxonomy" id="1892865"/>
    <lineage>
        <taxon>Bacteria</taxon>
        <taxon>Bacillati</taxon>
        <taxon>Actinomycetota</taxon>
        <taxon>Actinomycetes</taxon>
        <taxon>Kitasatosporales</taxon>
        <taxon>Streptomycetaceae</taxon>
        <taxon>Allostreptomyces</taxon>
    </lineage>
</organism>
<evidence type="ECO:0000313" key="5">
    <source>
        <dbReference type="Proteomes" id="UP000567795"/>
    </source>
</evidence>
<dbReference type="AlphaFoldDB" id="A0A853A2A5"/>
<accession>A0A853A2A5</accession>
<dbReference type="Proteomes" id="UP000567795">
    <property type="component" value="Unassembled WGS sequence"/>
</dbReference>
<dbReference type="InterPro" id="IPR016181">
    <property type="entry name" value="Acyl_CoA_acyltransferase"/>
</dbReference>
<keyword evidence="1" id="KW-0808">Transferase</keyword>
<keyword evidence="5" id="KW-1185">Reference proteome</keyword>